<accession>A0A1Q9E2Z5</accession>
<feature type="compositionally biased region" description="Polar residues" evidence="1">
    <location>
        <begin position="1872"/>
        <end position="1882"/>
    </location>
</feature>
<proteinExistence type="predicted"/>
<gene>
    <name evidence="3" type="primary">pmpB</name>
    <name evidence="3" type="ORF">AK812_SmicGene15426</name>
</gene>
<feature type="region of interest" description="Disordered" evidence="1">
    <location>
        <begin position="1841"/>
        <end position="1882"/>
    </location>
</feature>
<feature type="compositionally biased region" description="Acidic residues" evidence="1">
    <location>
        <begin position="2017"/>
        <end position="2039"/>
    </location>
</feature>
<organism evidence="3 4">
    <name type="scientific">Symbiodinium microadriaticum</name>
    <name type="common">Dinoflagellate</name>
    <name type="synonym">Zooxanthella microadriatica</name>
    <dbReference type="NCBI Taxonomy" id="2951"/>
    <lineage>
        <taxon>Eukaryota</taxon>
        <taxon>Sar</taxon>
        <taxon>Alveolata</taxon>
        <taxon>Dinophyceae</taxon>
        <taxon>Suessiales</taxon>
        <taxon>Symbiodiniaceae</taxon>
        <taxon>Symbiodinium</taxon>
    </lineage>
</organism>
<evidence type="ECO:0000256" key="2">
    <source>
        <dbReference type="SAM" id="Phobius"/>
    </source>
</evidence>
<evidence type="ECO:0000313" key="3">
    <source>
        <dbReference type="EMBL" id="OLQ01794.1"/>
    </source>
</evidence>
<feature type="transmembrane region" description="Helical" evidence="2">
    <location>
        <begin position="1499"/>
        <end position="1521"/>
    </location>
</feature>
<reference evidence="3 4" key="1">
    <citation type="submission" date="2016-02" db="EMBL/GenBank/DDBJ databases">
        <title>Genome analysis of coral dinoflagellate symbionts highlights evolutionary adaptations to a symbiotic lifestyle.</title>
        <authorList>
            <person name="Aranda M."/>
            <person name="Li Y."/>
            <person name="Liew Y.J."/>
            <person name="Baumgarten S."/>
            <person name="Simakov O."/>
            <person name="Wilson M."/>
            <person name="Piel J."/>
            <person name="Ashoor H."/>
            <person name="Bougouffa S."/>
            <person name="Bajic V.B."/>
            <person name="Ryu T."/>
            <person name="Ravasi T."/>
            <person name="Bayer T."/>
            <person name="Micklem G."/>
            <person name="Kim H."/>
            <person name="Bhak J."/>
            <person name="Lajeunesse T.C."/>
            <person name="Voolstra C.R."/>
        </authorList>
    </citation>
    <scope>NUCLEOTIDE SEQUENCE [LARGE SCALE GENOMIC DNA]</scope>
    <source>
        <strain evidence="3 4">CCMP2467</strain>
    </source>
</reference>
<keyword evidence="2" id="KW-1133">Transmembrane helix</keyword>
<feature type="region of interest" description="Disordered" evidence="1">
    <location>
        <begin position="2179"/>
        <end position="2213"/>
    </location>
</feature>
<evidence type="ECO:0000313" key="4">
    <source>
        <dbReference type="Proteomes" id="UP000186817"/>
    </source>
</evidence>
<keyword evidence="2" id="KW-0812">Transmembrane</keyword>
<evidence type="ECO:0000256" key="1">
    <source>
        <dbReference type="SAM" id="MobiDB-lite"/>
    </source>
</evidence>
<dbReference type="Proteomes" id="UP000186817">
    <property type="component" value="Unassembled WGS sequence"/>
</dbReference>
<feature type="region of interest" description="Disordered" evidence="1">
    <location>
        <begin position="2015"/>
        <end position="2046"/>
    </location>
</feature>
<dbReference type="EMBL" id="LSRX01000281">
    <property type="protein sequence ID" value="OLQ01794.1"/>
    <property type="molecule type" value="Genomic_DNA"/>
</dbReference>
<dbReference type="SUPFAM" id="SSF51126">
    <property type="entry name" value="Pectin lyase-like"/>
    <property type="match status" value="1"/>
</dbReference>
<name>A0A1Q9E2Z5_SYMMI</name>
<protein>
    <submittedName>
        <fullName evidence="3">Putative outer membrane protein PmpB</fullName>
    </submittedName>
</protein>
<feature type="compositionally biased region" description="Low complexity" evidence="1">
    <location>
        <begin position="1860"/>
        <end position="1871"/>
    </location>
</feature>
<keyword evidence="2" id="KW-0472">Membrane</keyword>
<dbReference type="InterPro" id="IPR011050">
    <property type="entry name" value="Pectin_lyase_fold/virulence"/>
</dbReference>
<feature type="compositionally biased region" description="Low complexity" evidence="1">
    <location>
        <begin position="2187"/>
        <end position="2205"/>
    </location>
</feature>
<comment type="caution">
    <text evidence="3">The sequence shown here is derived from an EMBL/GenBank/DDBJ whole genome shotgun (WGS) entry which is preliminary data.</text>
</comment>
<dbReference type="OrthoDB" id="418352at2759"/>
<dbReference type="InterPro" id="IPR018247">
    <property type="entry name" value="EF_Hand_1_Ca_BS"/>
</dbReference>
<dbReference type="Gene3D" id="3.30.40.220">
    <property type="match status" value="3"/>
</dbReference>
<feature type="transmembrane region" description="Helical" evidence="2">
    <location>
        <begin position="1527"/>
        <end position="1556"/>
    </location>
</feature>
<keyword evidence="4" id="KW-1185">Reference proteome</keyword>
<dbReference type="PROSITE" id="PS00018">
    <property type="entry name" value="EF_HAND_1"/>
    <property type="match status" value="1"/>
</dbReference>
<sequence length="3227" mass="346212">MRCAAVVMPHDDTFLTVRHMLHLCCHFLKVLLWVPDPRPPLSDLGKALGLSLPRLALQRANLWGPGSRAAGSGAAWSRLALRRLLELLGRPVGGGDATPSLRGRLVLVISEPFLNHLRPRSGNRLNHGPTPDFVNAMQGAQAQYRLLRDRGGVCSGVPRPQTASVCELLGPGNSEEACSLLLGDGFVTLQTEGTLRITGNLRVRLQVAELVGVVAWLLVATLCHCSEVCKASACAHVLCEDVALVEASLLTVAGSVAEQVVVVVWAPVPPPAGRSGCYGGFAVNGSVLATDGSAIRIRNSSTESSAGGFLAQGKYVKLTNKSGIHMQNVRAKQYAGGFYARSGSVIVANMSEITVVNGHVAKYDGGAFVSRSHLQVDDGSTIRLQNVSAGRSGGGFTAPRARVFVRGNSEVLISDSHAKDGGGFYVAFLEVSNNAVVGIQNSTAGRHGGGFYACGCNNTFVRSMDRNVVVVSHSSTLRIENTIAERRGGGFLSAGSVMLAVFSKLLISDSQTMRKDGGGFYLFGSLQIEDGSILRVRNVYAYKLGGAFAIDAADTAGAKATVVVRNKSVISIDNATAGLHAGGFHTGRNGRILVTGHSKMRIADCRGGNGHGGGFFTDRLQVSDHGAVTIRNCSAGGDSDGGGFYAQFGQDKTEAAVVLADSSTLSIHATNASYAGGFSTPGQVVIASNSMLRISESHASTFSGGFSSSTLQVIDHSAVFFENVTAAQEIGGFTAGQGLVVSNCSEISFRRALVEMCIVGFASFGPIVVAKNSQISVSDSFARNGCCGGFSVRQELAGALAAVQVTGGSTISISNTAARLEGGGFAARRGDIVVNNGSKITIRNTASSSSYGGGFSAEQGVLVSNNSLITIRDSTSREHSGGFCSKRLEVTSRSAVQIERTQAGGSGGGFSADDAVVAGQSKVTVSDSHAIEGSGGGFQTAKLYLESNSSIDLRTTSAGNSGGGVYADNFKAGSHALVVANGSTLGVGNATARVDGGGLCIYGRAVITGWSKVHTSDCHTTLLDGGGVAVFESLLLNESSDVHIQNATAGRSGGGLHAEGTITIAGSSTLATSNTSCEEDGGDSPPGLALHDGMFVVSDSRSTGKGAAGFVQDRVFLGPGSGLYVHKAVGSDLSSVVAARSLQLSPGATVLLEDAVGGLGLDLRNSDCPSALANRTVEIAAGASLKASGRLGSGFLSLETCPFEVVHLSVIHLQSWSSPLLSTQAHKVVVRDVSIDYEPPLHDVLVLATIVDVSCKNCTHGVALNATGSELRALSTPLLICPLAASVSGGMLQRCTCANNQTTRQAYTDRQVVMLQDIMNTCTFCEPHTQFINGTCQKCPPFNAWSDGKSDVCHVLPQDSAQVGALFAVSASCVFLAFVFYQILDAPLVIVDAKSQRIPHRLRKAAGKFPEGMEQRSFSMSLQGPIVDLPQFLSRQLHRQLCYHVKGTGLQWLDFSPENAQAVKIQSIDRSKLEVQDAHVPYDCAAAVGALHATNLMHLLLPLCAALFLVVLLPVALQVAIMSGNGIAHVLVTSAYCALPAGLAALILHPVVAWLIEQHCRSFMVLTLWELWGHFESFILDRNMHFVVNNIVRMDVSYWICSFANNQWNLGVEFLVSKKGRFDGSSLFAIYTDMLTGKGTPLGETIMDSAFARTLRSGIKGVAMVLDHEVQPLTRVWCLFEFLLSKQLELELVFATDVGVIGDDGCTSFDIALELGNKIESLQVANCYASSDGDRTRIFDFIVSSLGSLESMDDQIRDLMGQMLEKNLANVGFATNSLLQRPCLQRDGWSICKAASLCFEGERLLLPIFGRLAELAVNFDRALALQEAGYEVAVGRAFASGSSPRTKEFPSIIPAPKGPSSPTDLPLPSTPRRSSTGESQASSGEVCMLHRVCAWLVVRQSLAEQTQRHLLARQGVQYQGRRCAFDAMSKAQSSGVDKLEPGLLDLFRERVDYTVEAAPPGHEASDVRRTLERLAKDLTPWLDEEGTKAVAGLLRTGDSGASMAQLAQEEQSLFAEMEQEHEQEQEEEQEEEEEEEEDMALTGARGAETTALRVIELPPVRCWASPIALADGGVGVVPRGDSTCSAPYPDASMDGGIRESVPPSDVDDMGLLTADRAECWAQGRRSTVTVPYGSPAFLSKGGGSSPSNGAPPSRLQLALALALALQGLAGKASISVREAKEEDKEGGSAAEAAAPGAAPKAKPAAPEAPPTEWQCPVCGRYVSAEAKAREQHAMSVFHIAAGLRAQGWSEEDARVEAQRRRPEEVQKFLEAVVARAQADQSGPGEQAADDACQFDVDDAWPTWRKALSARTVATGTDIGFGLYLSGIGWHSGSARALKRCHAIEVQPGRFYALLSLGEAELLSIAVEICNNLRSLFVCWRSKAKEDGHFELIFPGTQNAHYTQGALDALWRQFRERNTAVLLGNSSAEATGGEALRDFFAAAMTLRRRSLRPGCSSLVSHKQDVIDYDYCWRGRGSMILEGLGVLVAAQRGQAYQRLLDAGLPPEVAFNKLDSDADGELAAADFAAAGRVGITMPAELLLRLFETVDTARRGLISLEGSCAKCYGPANAQTGIYSSLPAVQLMRQVRFFASPSSRWPGLSLASSSQAPVCKVGRKISTSKLYDDKPPSPIPLEALARLVQEARSPPRLSKTGLSKAAYCCQYRSTLRGWSMTAAQNARARDRKKSRQSDVHADLLLDLVLEQGGLCAYSGVPIELMKPHSHWRASVERIDNRHGYIKGNCCLVAAEFNSAVHKICEAEGSSLGSAQWSKQKVQEVIRIRTQQVHLQQLQEGIAVARLRPSPTRLSCRFRRPDAEGRWLCRRCGVWKQESQFSKHSSSWTGLQTRCRQCARDVESVRRQTLRGHGLHLLSSARHRARNGNWHDCFALDLDDLLGMLWLQGGRCYYSGVPLHCAAGPADWVWSIERLDNSLTYTKDNCVLIAREFQTSDQSRNKAKHPVFGAAQWSRRKASRVWGPYSWEEDLISVERIDNGQGYLRGNCCLIAAEFNSSANQWSKQKVQEVIRVRTQQVRLQQLQQDIAVARGRPSLSRAISPKGLRAPDTESSWPCTCCGIWKHVSQFHKNNTCKAGFKRQCKQCTSEKKSAWRQTMRGHGLTLLSNARYRASTVRTWSGGSMLDLDDVLDMLWLQGGRCYYSGVPLHCAAGPADWVWSIERLDNSVTYTRENCVLIAQEFQTADNSRNKAKFPVFGTAQWSRSKVSHIWGPHYSEC</sequence>